<dbReference type="RefSeq" id="WP_074748888.1">
    <property type="nucleotide sequence ID" value="NZ_FOCT01000016.1"/>
</dbReference>
<organism evidence="2 3">
    <name type="scientific">Nitrosospira multiformis</name>
    <dbReference type="NCBI Taxonomy" id="1231"/>
    <lineage>
        <taxon>Bacteria</taxon>
        <taxon>Pseudomonadati</taxon>
        <taxon>Pseudomonadota</taxon>
        <taxon>Betaproteobacteria</taxon>
        <taxon>Nitrosomonadales</taxon>
        <taxon>Nitrosomonadaceae</taxon>
        <taxon>Nitrosospira</taxon>
    </lineage>
</organism>
<dbReference type="Gene3D" id="3.40.50.10610">
    <property type="entry name" value="ABC-type transport auxiliary lipoprotein component"/>
    <property type="match status" value="1"/>
</dbReference>
<evidence type="ECO:0000313" key="2">
    <source>
        <dbReference type="EMBL" id="SEO29575.1"/>
    </source>
</evidence>
<sequence>MNPTPGASYFHLRLLRRFGIATILLFVSSCSILPATENLEIYQLPAAESAPRSSGNPLPWTLRLATPHSNYITDSPRVLVLRQGSQLSSYKGIRWSDPVPVLLRNRLAAAFRADDRFNSIINGNNNNLIANLELGGDLSAFQVEYKNDGPQATIYFYATLSQPLRNRIVAVRRFEVSEPVQSRGTSGIITAFGLAADRFAAEIVAWTTQQGMALQTEAKE</sequence>
<accession>A0A1H8NJ01</accession>
<evidence type="ECO:0000259" key="1">
    <source>
        <dbReference type="Pfam" id="PF03886"/>
    </source>
</evidence>
<proteinExistence type="predicted"/>
<protein>
    <submittedName>
        <fullName evidence="2">Cholesterol transport system auxiliary component</fullName>
    </submittedName>
</protein>
<feature type="domain" description="ABC-type transport auxiliary lipoprotein component" evidence="1">
    <location>
        <begin position="42"/>
        <end position="204"/>
    </location>
</feature>
<dbReference type="InterPro" id="IPR005586">
    <property type="entry name" value="ABC_trans_aux"/>
</dbReference>
<reference evidence="2 3" key="1">
    <citation type="submission" date="2016-10" db="EMBL/GenBank/DDBJ databases">
        <authorList>
            <person name="de Groot N.N."/>
        </authorList>
    </citation>
    <scope>NUCLEOTIDE SEQUENCE [LARGE SCALE GENOMIC DNA]</scope>
    <source>
        <strain evidence="2 3">Nl18</strain>
    </source>
</reference>
<dbReference type="Proteomes" id="UP000183898">
    <property type="component" value="Unassembled WGS sequence"/>
</dbReference>
<dbReference type="EMBL" id="FOCT01000016">
    <property type="protein sequence ID" value="SEO29575.1"/>
    <property type="molecule type" value="Genomic_DNA"/>
</dbReference>
<name>A0A1H8NJ01_9PROT</name>
<dbReference type="SUPFAM" id="SSF159594">
    <property type="entry name" value="XCC0632-like"/>
    <property type="match status" value="1"/>
</dbReference>
<gene>
    <name evidence="2" type="ORF">SAMN05216404_11669</name>
</gene>
<dbReference type="Pfam" id="PF03886">
    <property type="entry name" value="ABC_trans_aux"/>
    <property type="match status" value="1"/>
</dbReference>
<evidence type="ECO:0000313" key="3">
    <source>
        <dbReference type="Proteomes" id="UP000183898"/>
    </source>
</evidence>
<dbReference type="AlphaFoldDB" id="A0A1H8NJ01"/>